<evidence type="ECO:0000313" key="3">
    <source>
        <dbReference type="Proteomes" id="UP000008810"/>
    </source>
</evidence>
<dbReference type="Proteomes" id="UP000008810">
    <property type="component" value="Chromosome 4"/>
</dbReference>
<dbReference type="InParanoid" id="A0A0Q3IKR5"/>
<dbReference type="OrthoDB" id="675904at2759"/>
<evidence type="ECO:0000313" key="2">
    <source>
        <dbReference type="EnsemblPlants" id="KQJ86840"/>
    </source>
</evidence>
<keyword evidence="3" id="KW-1185">Reference proteome</keyword>
<sequence>MSEKITIGCTCSKRCMMVLKWLAALEMIQGLSRADMLRSYGKLILNERLFDALMELPMALRKAWLLMLP</sequence>
<organism evidence="1">
    <name type="scientific">Brachypodium distachyon</name>
    <name type="common">Purple false brome</name>
    <name type="synonym">Trachynia distachya</name>
    <dbReference type="NCBI Taxonomy" id="15368"/>
    <lineage>
        <taxon>Eukaryota</taxon>
        <taxon>Viridiplantae</taxon>
        <taxon>Streptophyta</taxon>
        <taxon>Embryophyta</taxon>
        <taxon>Tracheophyta</taxon>
        <taxon>Spermatophyta</taxon>
        <taxon>Magnoliopsida</taxon>
        <taxon>Liliopsida</taxon>
        <taxon>Poales</taxon>
        <taxon>Poaceae</taxon>
        <taxon>BOP clade</taxon>
        <taxon>Pooideae</taxon>
        <taxon>Stipodae</taxon>
        <taxon>Brachypodieae</taxon>
        <taxon>Brachypodium</taxon>
    </lineage>
</organism>
<evidence type="ECO:0000313" key="1">
    <source>
        <dbReference type="EMBL" id="KQJ86840.1"/>
    </source>
</evidence>
<reference evidence="1 2" key="1">
    <citation type="journal article" date="2010" name="Nature">
        <title>Genome sequencing and analysis of the model grass Brachypodium distachyon.</title>
        <authorList>
            <consortium name="International Brachypodium Initiative"/>
        </authorList>
    </citation>
    <scope>NUCLEOTIDE SEQUENCE [LARGE SCALE GENOMIC DNA]</scope>
    <source>
        <strain evidence="1 2">Bd21</strain>
    </source>
</reference>
<dbReference type="Gramene" id="KQJ86840">
    <property type="protein sequence ID" value="KQJ86840"/>
    <property type="gene ID" value="BRADI_4g08003v3"/>
</dbReference>
<reference evidence="2" key="3">
    <citation type="submission" date="2018-08" db="UniProtKB">
        <authorList>
            <consortium name="EnsemblPlants"/>
        </authorList>
    </citation>
    <scope>IDENTIFICATION</scope>
    <source>
        <strain evidence="2">cv. Bd21</strain>
    </source>
</reference>
<name>A0A0Q3IKR5_BRADI</name>
<dbReference type="EMBL" id="CM000883">
    <property type="protein sequence ID" value="KQJ86840.1"/>
    <property type="molecule type" value="Genomic_DNA"/>
</dbReference>
<reference evidence="1" key="2">
    <citation type="submission" date="2017-06" db="EMBL/GenBank/DDBJ databases">
        <title>WGS assembly of Brachypodium distachyon.</title>
        <authorList>
            <consortium name="The International Brachypodium Initiative"/>
            <person name="Lucas S."/>
            <person name="Harmon-Smith M."/>
            <person name="Lail K."/>
            <person name="Tice H."/>
            <person name="Grimwood J."/>
            <person name="Bruce D."/>
            <person name="Barry K."/>
            <person name="Shu S."/>
            <person name="Lindquist E."/>
            <person name="Wang M."/>
            <person name="Pitluck S."/>
            <person name="Vogel J.P."/>
            <person name="Garvin D.F."/>
            <person name="Mockler T.C."/>
            <person name="Schmutz J."/>
            <person name="Rokhsar D."/>
            <person name="Bevan M.W."/>
        </authorList>
    </citation>
    <scope>NUCLEOTIDE SEQUENCE</scope>
    <source>
        <strain evidence="1">Bd21</strain>
    </source>
</reference>
<proteinExistence type="predicted"/>
<gene>
    <name evidence="1" type="ORF">BRADI_4g08003v3</name>
</gene>
<dbReference type="AlphaFoldDB" id="A0A0Q3IKR5"/>
<accession>A0A0Q3IKR5</accession>
<dbReference type="EnsemblPlants" id="KQJ86840">
    <property type="protein sequence ID" value="KQJ86840"/>
    <property type="gene ID" value="BRADI_4g08003v3"/>
</dbReference>
<protein>
    <submittedName>
        <fullName evidence="1 2">Uncharacterized protein</fullName>
    </submittedName>
</protein>